<evidence type="ECO:0000256" key="4">
    <source>
        <dbReference type="ARBA" id="ARBA00022737"/>
    </source>
</evidence>
<feature type="domain" description="Cadherin" evidence="10">
    <location>
        <begin position="72"/>
        <end position="183"/>
    </location>
</feature>
<dbReference type="PANTHER" id="PTHR24025:SF22">
    <property type="entry name" value="CADHERIN DOMAIN-CONTAINING PROTEIN"/>
    <property type="match status" value="1"/>
</dbReference>
<dbReference type="SMR" id="B4IQ46"/>
<evidence type="ECO:0000256" key="5">
    <source>
        <dbReference type="ARBA" id="ARBA00022837"/>
    </source>
</evidence>
<dbReference type="PhylomeDB" id="B4IQ46"/>
<dbReference type="SUPFAM" id="SSF49313">
    <property type="entry name" value="Cadherin-like"/>
    <property type="match status" value="2"/>
</dbReference>
<evidence type="ECO:0000313" key="12">
    <source>
        <dbReference type="Proteomes" id="UP000001292"/>
    </source>
</evidence>
<dbReference type="GO" id="GO:0007156">
    <property type="term" value="P:homophilic cell adhesion via plasma membrane adhesion molecules"/>
    <property type="evidence" value="ECO:0007669"/>
    <property type="project" value="InterPro"/>
</dbReference>
<dbReference type="STRING" id="7238.B4IQ46"/>
<keyword evidence="7" id="KW-1133">Transmembrane helix</keyword>
<evidence type="ECO:0000256" key="8">
    <source>
        <dbReference type="ARBA" id="ARBA00023136"/>
    </source>
</evidence>
<dbReference type="Proteomes" id="UP000001292">
    <property type="component" value="Unassembled WGS sequence"/>
</dbReference>
<dbReference type="Pfam" id="PF00028">
    <property type="entry name" value="Cadherin"/>
    <property type="match status" value="2"/>
</dbReference>
<keyword evidence="3" id="KW-0732">Signal</keyword>
<dbReference type="PRINTS" id="PR00205">
    <property type="entry name" value="CADHERIN"/>
</dbReference>
<dbReference type="FunFam" id="2.60.40.60:FF:000060">
    <property type="entry name" value="Putative cadherin-23"/>
    <property type="match status" value="1"/>
</dbReference>
<dbReference type="InterPro" id="IPR015919">
    <property type="entry name" value="Cadherin-like_sf"/>
</dbReference>
<sequence length="214" mass="23523">MVNYTIGEGFKHLTEFEVRSASGEICIAGELDFERRSSYEFPVLATDRGGLSTTAMIKMQLTDVNDNRPVFYPREYKVSLRESPKAPSQASSTPIVAVVATDPDYGNFGQVSYRIVAGNEAGIFRIDRSTGEIFVVRPDMLSVRTQPMHMLNISATDGGNLRSNADAVVFLSIIDAMQRPPIFEKARYNYYVKEDIPRGTVVGSVIAASGDAAH</sequence>
<evidence type="ECO:0000256" key="2">
    <source>
        <dbReference type="ARBA" id="ARBA00022692"/>
    </source>
</evidence>
<dbReference type="SMART" id="SM00112">
    <property type="entry name" value="CA"/>
    <property type="match status" value="2"/>
</dbReference>
<organism evidence="12">
    <name type="scientific">Drosophila sechellia</name>
    <name type="common">Fruit fly</name>
    <dbReference type="NCBI Taxonomy" id="7238"/>
    <lineage>
        <taxon>Eukaryota</taxon>
        <taxon>Metazoa</taxon>
        <taxon>Ecdysozoa</taxon>
        <taxon>Arthropoda</taxon>
        <taxon>Hexapoda</taxon>
        <taxon>Insecta</taxon>
        <taxon>Pterygota</taxon>
        <taxon>Neoptera</taxon>
        <taxon>Endopterygota</taxon>
        <taxon>Diptera</taxon>
        <taxon>Brachycera</taxon>
        <taxon>Muscomorpha</taxon>
        <taxon>Ephydroidea</taxon>
        <taxon>Drosophilidae</taxon>
        <taxon>Drosophila</taxon>
        <taxon>Sophophora</taxon>
    </lineage>
</organism>
<keyword evidence="8" id="KW-0472">Membrane</keyword>
<comment type="subcellular location">
    <subcellularLocation>
        <location evidence="1">Membrane</location>
    </subcellularLocation>
</comment>
<keyword evidence="2" id="KW-0812">Transmembrane</keyword>
<dbReference type="GO" id="GO:0005911">
    <property type="term" value="C:cell-cell junction"/>
    <property type="evidence" value="ECO:0007669"/>
    <property type="project" value="TreeGrafter"/>
</dbReference>
<evidence type="ECO:0000256" key="1">
    <source>
        <dbReference type="ARBA" id="ARBA00004370"/>
    </source>
</evidence>
<dbReference type="GO" id="GO:0005509">
    <property type="term" value="F:calcium ion binding"/>
    <property type="evidence" value="ECO:0007669"/>
    <property type="project" value="UniProtKB-UniRule"/>
</dbReference>
<evidence type="ECO:0000256" key="6">
    <source>
        <dbReference type="ARBA" id="ARBA00022889"/>
    </source>
</evidence>
<protein>
    <submittedName>
        <fullName evidence="11">GM16085</fullName>
    </submittedName>
</protein>
<keyword evidence="4" id="KW-0677">Repeat</keyword>
<dbReference type="InterPro" id="IPR002126">
    <property type="entry name" value="Cadherin-like_dom"/>
</dbReference>
<evidence type="ECO:0000259" key="10">
    <source>
        <dbReference type="PROSITE" id="PS50268"/>
    </source>
</evidence>
<keyword evidence="6" id="KW-0130">Cell adhesion</keyword>
<dbReference type="HOGENOM" id="CLU_087498_0_0_1"/>
<dbReference type="Gene3D" id="2.60.40.60">
    <property type="entry name" value="Cadherins"/>
    <property type="match status" value="2"/>
</dbReference>
<evidence type="ECO:0000256" key="3">
    <source>
        <dbReference type="ARBA" id="ARBA00022729"/>
    </source>
</evidence>
<evidence type="ECO:0000313" key="11">
    <source>
        <dbReference type="EMBL" id="EDW43628.1"/>
    </source>
</evidence>
<dbReference type="AlphaFoldDB" id="B4IQ46"/>
<keyword evidence="5 9" id="KW-0106">Calcium</keyword>
<dbReference type="PANTHER" id="PTHR24025">
    <property type="entry name" value="DESMOGLEIN FAMILY MEMBER"/>
    <property type="match status" value="1"/>
</dbReference>
<accession>B4IQ46</accession>
<evidence type="ECO:0000256" key="9">
    <source>
        <dbReference type="PROSITE-ProRule" id="PRU00043"/>
    </source>
</evidence>
<dbReference type="PROSITE" id="PS50268">
    <property type="entry name" value="CADHERIN_2"/>
    <property type="match status" value="2"/>
</dbReference>
<gene>
    <name evidence="11" type="primary">Dsec\GM16085</name>
    <name evidence="11" type="ORF">Dsec_GM16085</name>
</gene>
<proteinExistence type="predicted"/>
<reference evidence="11 12" key="1">
    <citation type="journal article" date="2007" name="Nature">
        <title>Evolution of genes and genomes on the Drosophila phylogeny.</title>
        <authorList>
            <consortium name="Drosophila 12 Genomes Consortium"/>
            <person name="Clark A.G."/>
            <person name="Eisen M.B."/>
            <person name="Smith D.R."/>
            <person name="Bergman C.M."/>
            <person name="Oliver B."/>
            <person name="Markow T.A."/>
            <person name="Kaufman T.C."/>
            <person name="Kellis M."/>
            <person name="Gelbart W."/>
            <person name="Iyer V.N."/>
            <person name="Pollard D.A."/>
            <person name="Sackton T.B."/>
            <person name="Larracuente A.M."/>
            <person name="Singh N.D."/>
            <person name="Abad J.P."/>
            <person name="Abt D.N."/>
            <person name="Adryan B."/>
            <person name="Aguade M."/>
            <person name="Akashi H."/>
            <person name="Anderson W.W."/>
            <person name="Aquadro C.F."/>
            <person name="Ardell D.H."/>
            <person name="Arguello R."/>
            <person name="Artieri C.G."/>
            <person name="Barbash D.A."/>
            <person name="Barker D."/>
            <person name="Barsanti P."/>
            <person name="Batterham P."/>
            <person name="Batzoglou S."/>
            <person name="Begun D."/>
            <person name="Bhutkar A."/>
            <person name="Blanco E."/>
            <person name="Bosak S.A."/>
            <person name="Bradley R.K."/>
            <person name="Brand A.D."/>
            <person name="Brent M.R."/>
            <person name="Brooks A.N."/>
            <person name="Brown R.H."/>
            <person name="Butlin R.K."/>
            <person name="Caggese C."/>
            <person name="Calvi B.R."/>
            <person name="Bernardo de Carvalho A."/>
            <person name="Caspi A."/>
            <person name="Castrezana S."/>
            <person name="Celniker S.E."/>
            <person name="Chang J.L."/>
            <person name="Chapple C."/>
            <person name="Chatterji S."/>
            <person name="Chinwalla A."/>
            <person name="Civetta A."/>
            <person name="Clifton S.W."/>
            <person name="Comeron J.M."/>
            <person name="Costello J.C."/>
            <person name="Coyne J.A."/>
            <person name="Daub J."/>
            <person name="David R.G."/>
            <person name="Delcher A.L."/>
            <person name="Delehaunty K."/>
            <person name="Do C.B."/>
            <person name="Ebling H."/>
            <person name="Edwards K."/>
            <person name="Eickbush T."/>
            <person name="Evans J.D."/>
            <person name="Filipski A."/>
            <person name="Findeiss S."/>
            <person name="Freyhult E."/>
            <person name="Fulton L."/>
            <person name="Fulton R."/>
            <person name="Garcia A.C."/>
            <person name="Gardiner A."/>
            <person name="Garfield D.A."/>
            <person name="Garvin B.E."/>
            <person name="Gibson G."/>
            <person name="Gilbert D."/>
            <person name="Gnerre S."/>
            <person name="Godfrey J."/>
            <person name="Good R."/>
            <person name="Gotea V."/>
            <person name="Gravely B."/>
            <person name="Greenberg A.J."/>
            <person name="Griffiths-Jones S."/>
            <person name="Gross S."/>
            <person name="Guigo R."/>
            <person name="Gustafson E.A."/>
            <person name="Haerty W."/>
            <person name="Hahn M.W."/>
            <person name="Halligan D.L."/>
            <person name="Halpern A.L."/>
            <person name="Halter G.M."/>
            <person name="Han M.V."/>
            <person name="Heger A."/>
            <person name="Hillier L."/>
            <person name="Hinrichs A.S."/>
            <person name="Holmes I."/>
            <person name="Hoskins R.A."/>
            <person name="Hubisz M.J."/>
            <person name="Hultmark D."/>
            <person name="Huntley M.A."/>
            <person name="Jaffe D.B."/>
            <person name="Jagadeeshan S."/>
            <person name="Jeck W.R."/>
            <person name="Johnson J."/>
            <person name="Jones C.D."/>
            <person name="Jordan W.C."/>
            <person name="Karpen G.H."/>
            <person name="Kataoka E."/>
            <person name="Keightley P.D."/>
            <person name="Kheradpour P."/>
            <person name="Kirkness E.F."/>
            <person name="Koerich L.B."/>
            <person name="Kristiansen K."/>
            <person name="Kudrna D."/>
            <person name="Kulathinal R.J."/>
            <person name="Kumar S."/>
            <person name="Kwok R."/>
            <person name="Lander E."/>
            <person name="Langley C.H."/>
            <person name="Lapoint R."/>
            <person name="Lazzaro B.P."/>
            <person name="Lee S.J."/>
            <person name="Levesque L."/>
            <person name="Li R."/>
            <person name="Lin C.F."/>
            <person name="Lin M.F."/>
            <person name="Lindblad-Toh K."/>
            <person name="Llopart A."/>
            <person name="Long M."/>
            <person name="Low L."/>
            <person name="Lozovsky E."/>
            <person name="Lu J."/>
            <person name="Luo M."/>
            <person name="Machado C.A."/>
            <person name="Makalowski W."/>
            <person name="Marzo M."/>
            <person name="Matsuda M."/>
            <person name="Matzkin L."/>
            <person name="McAllister B."/>
            <person name="McBride C.S."/>
            <person name="McKernan B."/>
            <person name="McKernan K."/>
            <person name="Mendez-Lago M."/>
            <person name="Minx P."/>
            <person name="Mollenhauer M.U."/>
            <person name="Montooth K."/>
            <person name="Mount S.M."/>
            <person name="Mu X."/>
            <person name="Myers E."/>
            <person name="Negre B."/>
            <person name="Newfeld S."/>
            <person name="Nielsen R."/>
            <person name="Noor M.A."/>
            <person name="O'Grady P."/>
            <person name="Pachter L."/>
            <person name="Papaceit M."/>
            <person name="Parisi M.J."/>
            <person name="Parisi M."/>
            <person name="Parts L."/>
            <person name="Pedersen J.S."/>
            <person name="Pesole G."/>
            <person name="Phillippy A.M."/>
            <person name="Ponting C.P."/>
            <person name="Pop M."/>
            <person name="Porcelli D."/>
            <person name="Powell J.R."/>
            <person name="Prohaska S."/>
            <person name="Pruitt K."/>
            <person name="Puig M."/>
            <person name="Quesneville H."/>
            <person name="Ram K.R."/>
            <person name="Rand D."/>
            <person name="Rasmussen M.D."/>
            <person name="Reed L.K."/>
            <person name="Reenan R."/>
            <person name="Reily A."/>
            <person name="Remington K.A."/>
            <person name="Rieger T.T."/>
            <person name="Ritchie M.G."/>
            <person name="Robin C."/>
            <person name="Rogers Y.H."/>
            <person name="Rohde C."/>
            <person name="Rozas J."/>
            <person name="Rubenfield M.J."/>
            <person name="Ruiz A."/>
            <person name="Russo S."/>
            <person name="Salzberg S.L."/>
            <person name="Sanchez-Gracia A."/>
            <person name="Saranga D.J."/>
            <person name="Sato H."/>
            <person name="Schaeffer S.W."/>
            <person name="Schatz M.C."/>
            <person name="Schlenke T."/>
            <person name="Schwartz R."/>
            <person name="Segarra C."/>
            <person name="Singh R.S."/>
            <person name="Sirot L."/>
            <person name="Sirota M."/>
            <person name="Sisneros N.B."/>
            <person name="Smith C.D."/>
            <person name="Smith T.F."/>
            <person name="Spieth J."/>
            <person name="Stage D.E."/>
            <person name="Stark A."/>
            <person name="Stephan W."/>
            <person name="Strausberg R.L."/>
            <person name="Strempel S."/>
            <person name="Sturgill D."/>
            <person name="Sutton G."/>
            <person name="Sutton G.G."/>
            <person name="Tao W."/>
            <person name="Teichmann S."/>
            <person name="Tobari Y.N."/>
            <person name="Tomimura Y."/>
            <person name="Tsolas J.M."/>
            <person name="Valente V.L."/>
            <person name="Venter E."/>
            <person name="Venter J.C."/>
            <person name="Vicario S."/>
            <person name="Vieira F.G."/>
            <person name="Vilella A.J."/>
            <person name="Villasante A."/>
            <person name="Walenz B."/>
            <person name="Wang J."/>
            <person name="Wasserman M."/>
            <person name="Watts T."/>
            <person name="Wilson D."/>
            <person name="Wilson R.K."/>
            <person name="Wing R.A."/>
            <person name="Wolfner M.F."/>
            <person name="Wong A."/>
            <person name="Wong G.K."/>
            <person name="Wu C.I."/>
            <person name="Wu G."/>
            <person name="Yamamoto D."/>
            <person name="Yang H.P."/>
            <person name="Yang S.P."/>
            <person name="Yorke J.A."/>
            <person name="Yoshida K."/>
            <person name="Zdobnov E."/>
            <person name="Zhang P."/>
            <person name="Zhang Y."/>
            <person name="Zimin A.V."/>
            <person name="Baldwin J."/>
            <person name="Abdouelleil A."/>
            <person name="Abdulkadir J."/>
            <person name="Abebe A."/>
            <person name="Abera B."/>
            <person name="Abreu J."/>
            <person name="Acer S.C."/>
            <person name="Aftuck L."/>
            <person name="Alexander A."/>
            <person name="An P."/>
            <person name="Anderson E."/>
            <person name="Anderson S."/>
            <person name="Arachi H."/>
            <person name="Azer M."/>
            <person name="Bachantsang P."/>
            <person name="Barry A."/>
            <person name="Bayul T."/>
            <person name="Berlin A."/>
            <person name="Bessette D."/>
            <person name="Bloom T."/>
            <person name="Blye J."/>
            <person name="Boguslavskiy L."/>
            <person name="Bonnet C."/>
            <person name="Boukhgalter B."/>
            <person name="Bourzgui I."/>
            <person name="Brown A."/>
            <person name="Cahill P."/>
            <person name="Channer S."/>
            <person name="Cheshatsang Y."/>
            <person name="Chuda L."/>
            <person name="Citroen M."/>
            <person name="Collymore A."/>
            <person name="Cooke P."/>
            <person name="Costello M."/>
            <person name="D'Aco K."/>
            <person name="Daza R."/>
            <person name="De Haan G."/>
            <person name="DeGray S."/>
            <person name="DeMaso C."/>
            <person name="Dhargay N."/>
            <person name="Dooley K."/>
            <person name="Dooley E."/>
            <person name="Doricent M."/>
            <person name="Dorje P."/>
            <person name="Dorjee K."/>
            <person name="Dupes A."/>
            <person name="Elong R."/>
            <person name="Falk J."/>
            <person name="Farina A."/>
            <person name="Faro S."/>
            <person name="Ferguson D."/>
            <person name="Fisher S."/>
            <person name="Foley C.D."/>
            <person name="Franke A."/>
            <person name="Friedrich D."/>
            <person name="Gadbois L."/>
            <person name="Gearin G."/>
            <person name="Gearin C.R."/>
            <person name="Giannoukos G."/>
            <person name="Goode T."/>
            <person name="Graham J."/>
            <person name="Grandbois E."/>
            <person name="Grewal S."/>
            <person name="Gyaltsen K."/>
            <person name="Hafez N."/>
            <person name="Hagos B."/>
            <person name="Hall J."/>
            <person name="Henson C."/>
            <person name="Hollinger A."/>
            <person name="Honan T."/>
            <person name="Huard M.D."/>
            <person name="Hughes L."/>
            <person name="Hurhula B."/>
            <person name="Husby M.E."/>
            <person name="Kamat A."/>
            <person name="Kanga B."/>
            <person name="Kashin S."/>
            <person name="Khazanovich D."/>
            <person name="Kisner P."/>
            <person name="Lance K."/>
            <person name="Lara M."/>
            <person name="Lee W."/>
            <person name="Lennon N."/>
            <person name="Letendre F."/>
            <person name="LeVine R."/>
            <person name="Lipovsky A."/>
            <person name="Liu X."/>
            <person name="Liu J."/>
            <person name="Liu S."/>
            <person name="Lokyitsang T."/>
            <person name="Lokyitsang Y."/>
            <person name="Lubonja R."/>
            <person name="Lui A."/>
            <person name="MacDonald P."/>
            <person name="Magnisalis V."/>
            <person name="Maru K."/>
            <person name="Matthews C."/>
            <person name="McCusker W."/>
            <person name="McDonough S."/>
            <person name="Mehta T."/>
            <person name="Meldrim J."/>
            <person name="Meneus L."/>
            <person name="Mihai O."/>
            <person name="Mihalev A."/>
            <person name="Mihova T."/>
            <person name="Mittelman R."/>
            <person name="Mlenga V."/>
            <person name="Montmayeur A."/>
            <person name="Mulrain L."/>
            <person name="Navidi A."/>
            <person name="Naylor J."/>
            <person name="Negash T."/>
            <person name="Nguyen T."/>
            <person name="Nguyen N."/>
            <person name="Nicol R."/>
            <person name="Norbu C."/>
            <person name="Norbu N."/>
            <person name="Novod N."/>
            <person name="O'Neill B."/>
            <person name="Osman S."/>
            <person name="Markiewicz E."/>
            <person name="Oyono O.L."/>
            <person name="Patti C."/>
            <person name="Phunkhang P."/>
            <person name="Pierre F."/>
            <person name="Priest M."/>
            <person name="Raghuraman S."/>
            <person name="Rege F."/>
            <person name="Reyes R."/>
            <person name="Rise C."/>
            <person name="Rogov P."/>
            <person name="Ross K."/>
            <person name="Ryan E."/>
            <person name="Settipalli S."/>
            <person name="Shea T."/>
            <person name="Sherpa N."/>
            <person name="Shi L."/>
            <person name="Shih D."/>
            <person name="Sparrow T."/>
            <person name="Spaulding J."/>
            <person name="Stalker J."/>
            <person name="Stange-Thomann N."/>
            <person name="Stavropoulos S."/>
            <person name="Stone C."/>
            <person name="Strader C."/>
            <person name="Tesfaye S."/>
            <person name="Thomson T."/>
            <person name="Thoulutsang Y."/>
            <person name="Thoulutsang D."/>
            <person name="Topham K."/>
            <person name="Topping I."/>
            <person name="Tsamla T."/>
            <person name="Vassiliev H."/>
            <person name="Vo A."/>
            <person name="Wangchuk T."/>
            <person name="Wangdi T."/>
            <person name="Weiand M."/>
            <person name="Wilkinson J."/>
            <person name="Wilson A."/>
            <person name="Yadav S."/>
            <person name="Young G."/>
            <person name="Yu Q."/>
            <person name="Zembek L."/>
            <person name="Zhong D."/>
            <person name="Zimmer A."/>
            <person name="Zwirko Z."/>
            <person name="Jaffe D.B."/>
            <person name="Alvarez P."/>
            <person name="Brockman W."/>
            <person name="Butler J."/>
            <person name="Chin C."/>
            <person name="Gnerre S."/>
            <person name="Grabherr M."/>
            <person name="Kleber M."/>
            <person name="Mauceli E."/>
            <person name="MacCallum I."/>
        </authorList>
    </citation>
    <scope>NUCLEOTIDE SEQUENCE [LARGE SCALE GENOMIC DNA]</scope>
    <source>
        <strain evidence="12">Rob3c / Tucson 14021-0248.25</strain>
    </source>
</reference>
<name>B4IQ46_DROSE</name>
<feature type="domain" description="Cadherin" evidence="10">
    <location>
        <begin position="2"/>
        <end position="71"/>
    </location>
</feature>
<dbReference type="EMBL" id="CH685448">
    <property type="protein sequence ID" value="EDW43628.1"/>
    <property type="molecule type" value="Genomic_DNA"/>
</dbReference>
<dbReference type="GO" id="GO:0016020">
    <property type="term" value="C:membrane"/>
    <property type="evidence" value="ECO:0007669"/>
    <property type="project" value="UniProtKB-SubCell"/>
</dbReference>
<dbReference type="InterPro" id="IPR050971">
    <property type="entry name" value="Cadherin-domain_protein"/>
</dbReference>
<dbReference type="CDD" id="cd11304">
    <property type="entry name" value="Cadherin_repeat"/>
    <property type="match status" value="2"/>
</dbReference>
<keyword evidence="12" id="KW-1185">Reference proteome</keyword>
<evidence type="ECO:0000256" key="7">
    <source>
        <dbReference type="ARBA" id="ARBA00022989"/>
    </source>
</evidence>